<feature type="domain" description="WRKY19-like zinc finger" evidence="2">
    <location>
        <begin position="562"/>
        <end position="586"/>
    </location>
</feature>
<feature type="region of interest" description="Disordered" evidence="1">
    <location>
        <begin position="1"/>
        <end position="20"/>
    </location>
</feature>
<feature type="region of interest" description="Disordered" evidence="1">
    <location>
        <begin position="43"/>
        <end position="87"/>
    </location>
</feature>
<feature type="domain" description="WRKY19-like zinc finger" evidence="2">
    <location>
        <begin position="384"/>
        <end position="408"/>
    </location>
</feature>
<proteinExistence type="predicted"/>
<dbReference type="Gramene" id="Pp3c11_24820V3.1">
    <property type="protein sequence ID" value="Pp3c11_24820V3.1"/>
    <property type="gene ID" value="Pp3c11_24820"/>
</dbReference>
<feature type="domain" description="WRKY19-like zinc finger" evidence="2">
    <location>
        <begin position="434"/>
        <end position="458"/>
    </location>
</feature>
<evidence type="ECO:0000313" key="5">
    <source>
        <dbReference type="Proteomes" id="UP000006727"/>
    </source>
</evidence>
<reference evidence="3 5" key="1">
    <citation type="journal article" date="2008" name="Science">
        <title>The Physcomitrella genome reveals evolutionary insights into the conquest of land by plants.</title>
        <authorList>
            <person name="Rensing S."/>
            <person name="Lang D."/>
            <person name="Zimmer A."/>
            <person name="Terry A."/>
            <person name="Salamov A."/>
            <person name="Shapiro H."/>
            <person name="Nishiyama T."/>
            <person name="Perroud P.-F."/>
            <person name="Lindquist E."/>
            <person name="Kamisugi Y."/>
            <person name="Tanahashi T."/>
            <person name="Sakakibara K."/>
            <person name="Fujita T."/>
            <person name="Oishi K."/>
            <person name="Shin-I T."/>
            <person name="Kuroki Y."/>
            <person name="Toyoda A."/>
            <person name="Suzuki Y."/>
            <person name="Hashimoto A."/>
            <person name="Yamaguchi K."/>
            <person name="Sugano A."/>
            <person name="Kohara Y."/>
            <person name="Fujiyama A."/>
            <person name="Anterola A."/>
            <person name="Aoki S."/>
            <person name="Ashton N."/>
            <person name="Barbazuk W.B."/>
            <person name="Barker E."/>
            <person name="Bennetzen J."/>
            <person name="Bezanilla M."/>
            <person name="Blankenship R."/>
            <person name="Cho S.H."/>
            <person name="Dutcher S."/>
            <person name="Estelle M."/>
            <person name="Fawcett J.A."/>
            <person name="Gundlach H."/>
            <person name="Hanada K."/>
            <person name="Heyl A."/>
            <person name="Hicks K.A."/>
            <person name="Hugh J."/>
            <person name="Lohr M."/>
            <person name="Mayer K."/>
            <person name="Melkozernov A."/>
            <person name="Murata T."/>
            <person name="Nelson D."/>
            <person name="Pils B."/>
            <person name="Prigge M."/>
            <person name="Reiss B."/>
            <person name="Renner T."/>
            <person name="Rombauts S."/>
            <person name="Rushton P."/>
            <person name="Sanderfoot A."/>
            <person name="Schween G."/>
            <person name="Shiu S.-H."/>
            <person name="Stueber K."/>
            <person name="Theodoulou F.L."/>
            <person name="Tu H."/>
            <person name="Van de Peer Y."/>
            <person name="Verrier P.J."/>
            <person name="Waters E."/>
            <person name="Wood A."/>
            <person name="Yang L."/>
            <person name="Cove D."/>
            <person name="Cuming A."/>
            <person name="Hasebe M."/>
            <person name="Lucas S."/>
            <person name="Mishler D.B."/>
            <person name="Reski R."/>
            <person name="Grigoriev I."/>
            <person name="Quatrano R.S."/>
            <person name="Boore J.L."/>
        </authorList>
    </citation>
    <scope>NUCLEOTIDE SEQUENCE [LARGE SCALE GENOMIC DNA]</scope>
    <source>
        <strain evidence="4 5">cv. Gransden 2004</strain>
    </source>
</reference>
<reference evidence="4" key="3">
    <citation type="submission" date="2020-12" db="UniProtKB">
        <authorList>
            <consortium name="EnsemblPlants"/>
        </authorList>
    </citation>
    <scope>IDENTIFICATION</scope>
</reference>
<feature type="domain" description="WRKY19-like zinc finger" evidence="2">
    <location>
        <begin position="537"/>
        <end position="561"/>
    </location>
</feature>
<protein>
    <recommendedName>
        <fullName evidence="2">WRKY19-like zinc finger domain-containing protein</fullName>
    </recommendedName>
</protein>
<accession>A0A2K1JW79</accession>
<feature type="domain" description="WRKY19-like zinc finger" evidence="2">
    <location>
        <begin position="459"/>
        <end position="483"/>
    </location>
</feature>
<keyword evidence="5" id="KW-1185">Reference proteome</keyword>
<dbReference type="GeneID" id="112288617"/>
<feature type="domain" description="WRKY19-like zinc finger" evidence="2">
    <location>
        <begin position="409"/>
        <end position="433"/>
    </location>
</feature>
<feature type="region of interest" description="Disordered" evidence="1">
    <location>
        <begin position="666"/>
        <end position="720"/>
    </location>
</feature>
<dbReference type="PaxDb" id="3218-PP1S138_155V6.1"/>
<evidence type="ECO:0000313" key="4">
    <source>
        <dbReference type="EnsemblPlants" id="Pp3c11_24820V3.1"/>
    </source>
</evidence>
<feature type="region of interest" description="Disordered" evidence="1">
    <location>
        <begin position="186"/>
        <end position="216"/>
    </location>
</feature>
<dbReference type="KEGG" id="ppp:112288617"/>
<dbReference type="EMBL" id="ABEU02000011">
    <property type="protein sequence ID" value="PNR45769.1"/>
    <property type="molecule type" value="Genomic_DNA"/>
</dbReference>
<evidence type="ECO:0000256" key="1">
    <source>
        <dbReference type="SAM" id="MobiDB-lite"/>
    </source>
</evidence>
<dbReference type="AlphaFoldDB" id="A0A2K1JW79"/>
<dbReference type="PANTHER" id="PTHR31827">
    <property type="entry name" value="EMB|CAB89363.1"/>
    <property type="match status" value="1"/>
</dbReference>
<reference evidence="3 5" key="2">
    <citation type="journal article" date="2018" name="Plant J.">
        <title>The Physcomitrella patens chromosome-scale assembly reveals moss genome structure and evolution.</title>
        <authorList>
            <person name="Lang D."/>
            <person name="Ullrich K.K."/>
            <person name="Murat F."/>
            <person name="Fuchs J."/>
            <person name="Jenkins J."/>
            <person name="Haas F.B."/>
            <person name="Piednoel M."/>
            <person name="Gundlach H."/>
            <person name="Van Bel M."/>
            <person name="Meyberg R."/>
            <person name="Vives C."/>
            <person name="Morata J."/>
            <person name="Symeonidi A."/>
            <person name="Hiss M."/>
            <person name="Muchero W."/>
            <person name="Kamisugi Y."/>
            <person name="Saleh O."/>
            <person name="Blanc G."/>
            <person name="Decker E.L."/>
            <person name="van Gessel N."/>
            <person name="Grimwood J."/>
            <person name="Hayes R.D."/>
            <person name="Graham S.W."/>
            <person name="Gunter L.E."/>
            <person name="McDaniel S.F."/>
            <person name="Hoernstein S.N.W."/>
            <person name="Larsson A."/>
            <person name="Li F.W."/>
            <person name="Perroud P.F."/>
            <person name="Phillips J."/>
            <person name="Ranjan P."/>
            <person name="Rokshar D.S."/>
            <person name="Rothfels C.J."/>
            <person name="Schneider L."/>
            <person name="Shu S."/>
            <person name="Stevenson D.W."/>
            <person name="Thummler F."/>
            <person name="Tillich M."/>
            <person name="Villarreal Aguilar J.C."/>
            <person name="Widiez T."/>
            <person name="Wong G.K."/>
            <person name="Wymore A."/>
            <person name="Zhang Y."/>
            <person name="Zimmer A.D."/>
            <person name="Quatrano R.S."/>
            <person name="Mayer K.F.X."/>
            <person name="Goodstein D."/>
            <person name="Casacuberta J.M."/>
            <person name="Vandepoele K."/>
            <person name="Reski R."/>
            <person name="Cuming A.C."/>
            <person name="Tuskan G.A."/>
            <person name="Maumus F."/>
            <person name="Salse J."/>
            <person name="Schmutz J."/>
            <person name="Rensing S.A."/>
        </authorList>
    </citation>
    <scope>NUCLEOTIDE SEQUENCE [LARGE SCALE GENOMIC DNA]</scope>
    <source>
        <strain evidence="4 5">cv. Gransden 2004</strain>
    </source>
</reference>
<sequence>MAGSPMTTLSIGGMSPSNGVREHHSYETMLRLKSYVPELYPTDHLHDGTSTGEVEASNGVLSGSHNSSKGLKRKRPEHPGAQSAPVYDGGEAKIVLGLGQVDDSSSMDEDSGVVLGLGQSDTRDYSGNLSGSANFCRSMGGDETVHSGSAVAEMLLARGQGQGLNRIEPGALLRLNSMGDLHSGAAGTGSQGWHGDARRYNSHSENQVGSHLGLSPSCPGYAGSSNGRKFGSDDGLLLGLGQGAKAHLGSSGHFPVVDEGSSTARLTYGGYMPSLLMGSQIYPTVASDRHRSDARGKGRSEDEIVEHDLLMSLRATASGGTTSTSGASGSDRVPKVCKFRGCGKGPRGASGLCIAHGGGRRCQKHGCNKGAEGRTVYCKAHGGGRRCQNLGCTKSAEGKTDYCIGHGGGRRCSFQGCDKAARGRSGLCIRHGGGKRCQIEGCTKSAEGYSGLCISHGGGRRCQFAGCTKGAQGSTMFCKAHGGGKRCIIQDCNKGAEGSTPLCKGHGGGKRCAFDGGGICTKSVHGGTLYCVAHGGGKRCAVEGCGKSARGRTDFCVRHGGGKRCKIEGCGKSAQGSTDFCKAHGGGKRCQWGAEGSNFGDLLKDKNGEPVSGSPCDKFARGKTGLCAAHSALVTDRQVHGGSVIGSAIAPGLAPGLFRGLVAGAGQSRPSGLATTSTTAETAATGGSRPVGSVSAEMRSGASETPDASSSDAPSNSARAPIGIWVQRGSALSRSSMSQGFSGSMDTTNPSMVSDASGTVHGPYRGGILGTSQGGNQLGDGRNLNASGNPGVGGLADSTAELDLNPRAPETTMQPTPSSLPFHQPLIPPQVLVPLSMQKDIHLSNKSRNGRPPRPQLSDADEGVFNMGLLSLPEGRVHGGGLMPSLSGSRVHGGKLTPAVPEGRVHGGGVMDNVGDDSRHRVDAFNFRMDSSRTPTYNMRYPVHGHSIPGSCASDNGLLRPDLSLERNNSLGIDVGQFLATGVDLN</sequence>
<feature type="region of interest" description="Disordered" evidence="1">
    <location>
        <begin position="898"/>
        <end position="917"/>
    </location>
</feature>
<dbReference type="EnsemblPlants" id="Pp3c11_24820V3.1">
    <property type="protein sequence ID" value="Pp3c11_24820V3.1"/>
    <property type="gene ID" value="Pp3c11_24820"/>
</dbReference>
<dbReference type="EnsemblPlants" id="Pp3c11_24820V3.2">
    <property type="protein sequence ID" value="Pp3c11_24820V3.2"/>
    <property type="gene ID" value="Pp3c11_24820"/>
</dbReference>
<name>A0A2K1JW79_PHYPA</name>
<dbReference type="Pfam" id="PF24906">
    <property type="entry name" value="Zf_WRKY19"/>
    <property type="match status" value="6"/>
</dbReference>
<dbReference type="Gramene" id="Pp3c11_24820V3.2">
    <property type="protein sequence ID" value="Pp3c11_24820V3.2"/>
    <property type="gene ID" value="Pp3c11_24820"/>
</dbReference>
<dbReference type="PANTHER" id="PTHR31827:SF1">
    <property type="entry name" value="EMB|CAB89363.1"/>
    <property type="match status" value="1"/>
</dbReference>
<feature type="compositionally biased region" description="Low complexity" evidence="1">
    <location>
        <begin position="671"/>
        <end position="688"/>
    </location>
</feature>
<feature type="compositionally biased region" description="Polar residues" evidence="1">
    <location>
        <begin position="1"/>
        <end position="18"/>
    </location>
</feature>
<gene>
    <name evidence="4" type="primary">LOC112288617</name>
    <name evidence="3" type="ORF">PHYPA_015540</name>
</gene>
<evidence type="ECO:0000259" key="2">
    <source>
        <dbReference type="Pfam" id="PF24906"/>
    </source>
</evidence>
<dbReference type="STRING" id="3218.A0A2K1JW79"/>
<dbReference type="OrthoDB" id="77038at2759"/>
<feature type="compositionally biased region" description="Low complexity" evidence="1">
    <location>
        <begin position="702"/>
        <end position="720"/>
    </location>
</feature>
<feature type="compositionally biased region" description="Polar residues" evidence="1">
    <location>
        <begin position="59"/>
        <end position="69"/>
    </location>
</feature>
<dbReference type="RefSeq" id="XP_024388765.1">
    <property type="nucleotide sequence ID" value="XM_024532997.2"/>
</dbReference>
<dbReference type="Gramene" id="Pp3c11_24820V3.3">
    <property type="protein sequence ID" value="Pp3c11_24820V3.3"/>
    <property type="gene ID" value="Pp3c11_24820"/>
</dbReference>
<dbReference type="InterPro" id="IPR056866">
    <property type="entry name" value="Znf_WRKY19"/>
</dbReference>
<dbReference type="EnsemblPlants" id="Pp3c11_24820V3.3">
    <property type="protein sequence ID" value="Pp3c11_24820V3.3"/>
    <property type="gene ID" value="Pp3c11_24820"/>
</dbReference>
<evidence type="ECO:0000313" key="3">
    <source>
        <dbReference type="EMBL" id="PNR45769.1"/>
    </source>
</evidence>
<organism evidence="3">
    <name type="scientific">Physcomitrium patens</name>
    <name type="common">Spreading-leaved earth moss</name>
    <name type="synonym">Physcomitrella patens</name>
    <dbReference type="NCBI Taxonomy" id="3218"/>
    <lineage>
        <taxon>Eukaryota</taxon>
        <taxon>Viridiplantae</taxon>
        <taxon>Streptophyta</taxon>
        <taxon>Embryophyta</taxon>
        <taxon>Bryophyta</taxon>
        <taxon>Bryophytina</taxon>
        <taxon>Bryopsida</taxon>
        <taxon>Funariidae</taxon>
        <taxon>Funariales</taxon>
        <taxon>Funariaceae</taxon>
        <taxon>Physcomitrium</taxon>
    </lineage>
</organism>
<dbReference type="Proteomes" id="UP000006727">
    <property type="component" value="Chromosome 11"/>
</dbReference>